<reference evidence="2 3" key="1">
    <citation type="submission" date="2014-03" db="EMBL/GenBank/DDBJ databases">
        <title>Draft genome of the hookworm Oesophagostomum dentatum.</title>
        <authorList>
            <person name="Mitreva M."/>
        </authorList>
    </citation>
    <scope>NUCLEOTIDE SEQUENCE [LARGE SCALE GENOMIC DNA]</scope>
    <source>
        <strain evidence="2 3">OD-Hann</strain>
    </source>
</reference>
<dbReference type="AlphaFoldDB" id="A0A0B1SWX9"/>
<accession>A0A0B1SWX9</accession>
<proteinExistence type="predicted"/>
<protein>
    <recommendedName>
        <fullName evidence="1">DUF7622 domain-containing protein</fullName>
    </recommendedName>
</protein>
<gene>
    <name evidence="2" type="ORF">OESDEN_12577</name>
</gene>
<dbReference type="EMBL" id="KN557334">
    <property type="protein sequence ID" value="KHJ87645.1"/>
    <property type="molecule type" value="Genomic_DNA"/>
</dbReference>
<sequence>MFNGIESPKRWTHPCAGNFCVYKKSKFALENGTKGYSHSKECSNGSDFDLFYSQLPFIFYPETCAKLEYGGQPDETRCYGLMEDDKEATFPTEKLVECHADFLSRNLPYVPLTKLCKGQFCIISATPQGDVYR</sequence>
<evidence type="ECO:0000313" key="2">
    <source>
        <dbReference type="EMBL" id="KHJ87645.1"/>
    </source>
</evidence>
<dbReference type="Proteomes" id="UP000053660">
    <property type="component" value="Unassembled WGS sequence"/>
</dbReference>
<dbReference type="PANTHER" id="PTHR37433:SF21">
    <property type="entry name" value="DUF281 DOMAIN-CONTAINING PROTEIN"/>
    <property type="match status" value="1"/>
</dbReference>
<name>A0A0B1SWX9_OESDE</name>
<feature type="domain" description="DUF7622" evidence="1">
    <location>
        <begin position="96"/>
        <end position="133"/>
    </location>
</feature>
<dbReference type="Pfam" id="PF24602">
    <property type="entry name" value="DUF7622"/>
    <property type="match status" value="1"/>
</dbReference>
<organism evidence="2 3">
    <name type="scientific">Oesophagostomum dentatum</name>
    <name type="common">Nodular worm</name>
    <dbReference type="NCBI Taxonomy" id="61180"/>
    <lineage>
        <taxon>Eukaryota</taxon>
        <taxon>Metazoa</taxon>
        <taxon>Ecdysozoa</taxon>
        <taxon>Nematoda</taxon>
        <taxon>Chromadorea</taxon>
        <taxon>Rhabditida</taxon>
        <taxon>Rhabditina</taxon>
        <taxon>Rhabditomorpha</taxon>
        <taxon>Strongyloidea</taxon>
        <taxon>Strongylidae</taxon>
        <taxon>Oesophagostomum</taxon>
    </lineage>
</organism>
<evidence type="ECO:0000313" key="3">
    <source>
        <dbReference type="Proteomes" id="UP000053660"/>
    </source>
</evidence>
<dbReference type="PANTHER" id="PTHR37433">
    <property type="entry name" value="PROTEIN CBG25136-RELATED"/>
    <property type="match status" value="1"/>
</dbReference>
<keyword evidence="3" id="KW-1185">Reference proteome</keyword>
<dbReference type="OrthoDB" id="5774155at2759"/>
<dbReference type="InterPro" id="IPR056039">
    <property type="entry name" value="DUF7622"/>
</dbReference>
<evidence type="ECO:0000259" key="1">
    <source>
        <dbReference type="Pfam" id="PF24602"/>
    </source>
</evidence>